<organism evidence="1">
    <name type="scientific">Siphoviridae sp. cthrG7</name>
    <dbReference type="NCBI Taxonomy" id="2826428"/>
    <lineage>
        <taxon>Viruses</taxon>
        <taxon>Duplodnaviria</taxon>
        <taxon>Heunggongvirae</taxon>
        <taxon>Uroviricota</taxon>
        <taxon>Caudoviricetes</taxon>
    </lineage>
</organism>
<protein>
    <submittedName>
        <fullName evidence="1">Uncharacterized protein</fullName>
    </submittedName>
</protein>
<name>A0A8S5MC95_9CAUD</name>
<sequence>MKDVLLPTSDVDKAILIGEEYVSQVHTFGALGYTPQRICSLLGLRGKEKLALIVRITLPGDVYYDSYNNGRSLGEYNIDAELAKKAEAGDIEAINTLEERKNQRIELDLRKQLFGV</sequence>
<proteinExistence type="predicted"/>
<dbReference type="EMBL" id="BK014874">
    <property type="protein sequence ID" value="DAD79858.1"/>
    <property type="molecule type" value="Genomic_DNA"/>
</dbReference>
<evidence type="ECO:0000313" key="1">
    <source>
        <dbReference type="EMBL" id="DAD79858.1"/>
    </source>
</evidence>
<accession>A0A8S5MC95</accession>
<reference evidence="1" key="1">
    <citation type="journal article" date="2021" name="Proc. Natl. Acad. Sci. U.S.A.">
        <title>A Catalog of Tens of Thousands of Viruses from Human Metagenomes Reveals Hidden Associations with Chronic Diseases.</title>
        <authorList>
            <person name="Tisza M.J."/>
            <person name="Buck C.B."/>
        </authorList>
    </citation>
    <scope>NUCLEOTIDE SEQUENCE</scope>
    <source>
        <strain evidence="1">CthrG7</strain>
    </source>
</reference>